<feature type="compositionally biased region" description="Basic and acidic residues" evidence="1">
    <location>
        <begin position="102"/>
        <end position="114"/>
    </location>
</feature>
<gene>
    <name evidence="2" type="ORF">SEMRO_943_G222741.1</name>
</gene>
<organism evidence="2 3">
    <name type="scientific">Seminavis robusta</name>
    <dbReference type="NCBI Taxonomy" id="568900"/>
    <lineage>
        <taxon>Eukaryota</taxon>
        <taxon>Sar</taxon>
        <taxon>Stramenopiles</taxon>
        <taxon>Ochrophyta</taxon>
        <taxon>Bacillariophyta</taxon>
        <taxon>Bacillariophyceae</taxon>
        <taxon>Bacillariophycidae</taxon>
        <taxon>Naviculales</taxon>
        <taxon>Naviculaceae</taxon>
        <taxon>Seminavis</taxon>
    </lineage>
</organism>
<accession>A0A9N8EHF8</accession>
<evidence type="ECO:0000256" key="1">
    <source>
        <dbReference type="SAM" id="MobiDB-lite"/>
    </source>
</evidence>
<evidence type="ECO:0000313" key="2">
    <source>
        <dbReference type="EMBL" id="CAB9518525.1"/>
    </source>
</evidence>
<sequence length="152" mass="17228">MLLRYADVNGMGEHSRIFASVSLLYRLVRLRQPYTMHGMDASQFCKSHQGNVESKKTLVLVRKLLMDTSISAIINGIIAVDARGERSDDTARQKDGAGSLPHSDRFVRRNPRYDPDRSIDRMELSRYCIITLTQTALTFAGSFKKPLRARLP</sequence>
<keyword evidence="3" id="KW-1185">Reference proteome</keyword>
<comment type="caution">
    <text evidence="2">The sequence shown here is derived from an EMBL/GenBank/DDBJ whole genome shotgun (WGS) entry which is preliminary data.</text>
</comment>
<protein>
    <submittedName>
        <fullName evidence="2">Uncharacterized protein</fullName>
    </submittedName>
</protein>
<dbReference type="AlphaFoldDB" id="A0A9N8EHF8"/>
<reference evidence="2" key="1">
    <citation type="submission" date="2020-06" db="EMBL/GenBank/DDBJ databases">
        <authorList>
            <consortium name="Plant Systems Biology data submission"/>
        </authorList>
    </citation>
    <scope>NUCLEOTIDE SEQUENCE</scope>
    <source>
        <strain evidence="2">D6</strain>
    </source>
</reference>
<proteinExistence type="predicted"/>
<feature type="region of interest" description="Disordered" evidence="1">
    <location>
        <begin position="88"/>
        <end position="114"/>
    </location>
</feature>
<dbReference type="Proteomes" id="UP001153069">
    <property type="component" value="Unassembled WGS sequence"/>
</dbReference>
<name>A0A9N8EHF8_9STRA</name>
<evidence type="ECO:0000313" key="3">
    <source>
        <dbReference type="Proteomes" id="UP001153069"/>
    </source>
</evidence>
<dbReference type="EMBL" id="CAICTM010000941">
    <property type="protein sequence ID" value="CAB9518525.1"/>
    <property type="molecule type" value="Genomic_DNA"/>
</dbReference>